<evidence type="ECO:0000256" key="5">
    <source>
        <dbReference type="ARBA" id="ARBA00023125"/>
    </source>
</evidence>
<evidence type="ECO:0000256" key="6">
    <source>
        <dbReference type="ARBA" id="ARBA00023163"/>
    </source>
</evidence>
<dbReference type="GO" id="GO:0005674">
    <property type="term" value="C:transcription factor TFIIF complex"/>
    <property type="evidence" value="ECO:0007669"/>
    <property type="project" value="InterPro"/>
</dbReference>
<comment type="subcellular location">
    <subcellularLocation>
        <location evidence="1">Nucleus</location>
    </subcellularLocation>
</comment>
<feature type="compositionally biased region" description="Acidic residues" evidence="10">
    <location>
        <begin position="335"/>
        <end position="348"/>
    </location>
</feature>
<keyword evidence="5" id="KW-0238">DNA-binding</keyword>
<comment type="caution">
    <text evidence="13">The sequence shown here is derived from an EMBL/GenBank/DDBJ whole genome shotgun (WGS) entry which is preliminary data.</text>
</comment>
<evidence type="ECO:0000256" key="8">
    <source>
        <dbReference type="ARBA" id="ARBA00081473"/>
    </source>
</evidence>
<name>A0AAI8YWR8_9PEZI</name>
<evidence type="ECO:0000256" key="4">
    <source>
        <dbReference type="ARBA" id="ARBA00023015"/>
    </source>
</evidence>
<keyword evidence="7" id="KW-0539">Nucleus</keyword>
<dbReference type="SUPFAM" id="SSF46785">
    <property type="entry name" value="Winged helix' DNA-binding domain"/>
    <property type="match status" value="1"/>
</dbReference>
<dbReference type="Pfam" id="PF17683">
    <property type="entry name" value="TFIIF_beta_N"/>
    <property type="match status" value="1"/>
</dbReference>
<dbReference type="AlphaFoldDB" id="A0AAI8YWR8"/>
<feature type="domain" description="TFIIF beta subunit HTH" evidence="11">
    <location>
        <begin position="243"/>
        <end position="304"/>
    </location>
</feature>
<sequence length="354" mass="40236">MVDVKPEIKVDSADIKLSDIDQFEEDTDLQLPSADAQSWLVKVSEDMWKAWNDIYTNTAVGTEPVEVGKLRVRRKPGEPDRIQIRLDNRFHQHKLLPRTYELEMKASTYNNTVVFSEKDLPGHRAQQYGGRRQQSGLKPSGIPNKNDRYGNRKPGTYASAIPKQTALAPRIVNEAVAKPVEDETSLDFFKMQYDVALNAGKKTNFSNDVYKNYTRNSAFGFSVGSMTSKPNKSKKKQPKEKAVRISKEELLDNLQQCFQQYQYWPLKALRERLQQPEAWIKEVLDEIAYAVRSGDYVGTYKLNESSARLLQIQDGDLKAEAAPIKNESDQGTGDELGEADDDDVDEFEDVKMEG</sequence>
<keyword evidence="6" id="KW-0804">Transcription</keyword>
<evidence type="ECO:0000256" key="9">
    <source>
        <dbReference type="ARBA" id="ARBA00081863"/>
    </source>
</evidence>
<dbReference type="InterPro" id="IPR011039">
    <property type="entry name" value="TFIIF_interaction"/>
</dbReference>
<evidence type="ECO:0000313" key="13">
    <source>
        <dbReference type="EMBL" id="CAK3960144.1"/>
    </source>
</evidence>
<protein>
    <recommendedName>
        <fullName evidence="3">Transcription initiation factor IIF subunit beta</fullName>
    </recommendedName>
    <alternativeName>
        <fullName evidence="9">TFIIF medium subunit</fullName>
    </alternativeName>
    <alternativeName>
        <fullName evidence="8">TFIIF-beta</fullName>
    </alternativeName>
</protein>
<keyword evidence="14" id="KW-1185">Reference proteome</keyword>
<dbReference type="InterPro" id="IPR040504">
    <property type="entry name" value="TFIIF_beta_N"/>
</dbReference>
<keyword evidence="4" id="KW-0805">Transcription regulation</keyword>
<dbReference type="InterPro" id="IPR036390">
    <property type="entry name" value="WH_DNA-bd_sf"/>
</dbReference>
<evidence type="ECO:0000256" key="1">
    <source>
        <dbReference type="ARBA" id="ARBA00004123"/>
    </source>
</evidence>
<organism evidence="13 14">
    <name type="scientific">Lecanosticta acicola</name>
    <dbReference type="NCBI Taxonomy" id="111012"/>
    <lineage>
        <taxon>Eukaryota</taxon>
        <taxon>Fungi</taxon>
        <taxon>Dikarya</taxon>
        <taxon>Ascomycota</taxon>
        <taxon>Pezizomycotina</taxon>
        <taxon>Dothideomycetes</taxon>
        <taxon>Dothideomycetidae</taxon>
        <taxon>Mycosphaerellales</taxon>
        <taxon>Mycosphaerellaceae</taxon>
        <taxon>Lecanosticta</taxon>
    </lineage>
</organism>
<feature type="domain" description="TFIIF beta subunit N-terminal" evidence="12">
    <location>
        <begin position="36"/>
        <end position="180"/>
    </location>
</feature>
<comment type="similarity">
    <text evidence="2">Belongs to the TFIIF beta subunit family.</text>
</comment>
<feature type="region of interest" description="Disordered" evidence="10">
    <location>
        <begin position="124"/>
        <end position="151"/>
    </location>
</feature>
<reference evidence="13" key="1">
    <citation type="submission" date="2023-11" db="EMBL/GenBank/DDBJ databases">
        <authorList>
            <person name="Alioto T."/>
            <person name="Alioto T."/>
            <person name="Gomez Garrido J."/>
        </authorList>
    </citation>
    <scope>NUCLEOTIDE SEQUENCE</scope>
</reference>
<evidence type="ECO:0000259" key="11">
    <source>
        <dbReference type="Pfam" id="PF02270"/>
    </source>
</evidence>
<dbReference type="GO" id="GO:0006367">
    <property type="term" value="P:transcription initiation at RNA polymerase II promoter"/>
    <property type="evidence" value="ECO:0007669"/>
    <property type="project" value="InterPro"/>
</dbReference>
<evidence type="ECO:0000259" key="12">
    <source>
        <dbReference type="Pfam" id="PF17683"/>
    </source>
</evidence>
<dbReference type="GO" id="GO:0003677">
    <property type="term" value="F:DNA binding"/>
    <property type="evidence" value="ECO:0007669"/>
    <property type="project" value="UniProtKB-KW"/>
</dbReference>
<dbReference type="SUPFAM" id="SSF50916">
    <property type="entry name" value="Rap30/74 interaction domains"/>
    <property type="match status" value="1"/>
</dbReference>
<evidence type="ECO:0000256" key="10">
    <source>
        <dbReference type="SAM" id="MobiDB-lite"/>
    </source>
</evidence>
<gene>
    <name evidence="13" type="ORF">LECACI_7A003417</name>
</gene>
<dbReference type="InterPro" id="IPR040450">
    <property type="entry name" value="TFIIF_beta_HTH"/>
</dbReference>
<dbReference type="Proteomes" id="UP001296104">
    <property type="component" value="Unassembled WGS sequence"/>
</dbReference>
<dbReference type="PANTHER" id="PTHR10445">
    <property type="entry name" value="GENERAL TRANSCRIPTION FACTOR IIF SUBUNIT 2"/>
    <property type="match status" value="1"/>
</dbReference>
<feature type="region of interest" description="Disordered" evidence="10">
    <location>
        <begin position="320"/>
        <end position="354"/>
    </location>
</feature>
<evidence type="ECO:0000313" key="14">
    <source>
        <dbReference type="Proteomes" id="UP001296104"/>
    </source>
</evidence>
<dbReference type="InterPro" id="IPR036388">
    <property type="entry name" value="WH-like_DNA-bd_sf"/>
</dbReference>
<dbReference type="PANTHER" id="PTHR10445:SF0">
    <property type="entry name" value="GENERAL TRANSCRIPTION FACTOR IIF SUBUNIT 2"/>
    <property type="match status" value="1"/>
</dbReference>
<dbReference type="EMBL" id="CAVMBE010000016">
    <property type="protein sequence ID" value="CAK3960144.1"/>
    <property type="molecule type" value="Genomic_DNA"/>
</dbReference>
<dbReference type="InterPro" id="IPR003196">
    <property type="entry name" value="TFIIF_beta"/>
</dbReference>
<evidence type="ECO:0000256" key="7">
    <source>
        <dbReference type="ARBA" id="ARBA00023242"/>
    </source>
</evidence>
<accession>A0AAI8YWR8</accession>
<evidence type="ECO:0000256" key="2">
    <source>
        <dbReference type="ARBA" id="ARBA00009543"/>
    </source>
</evidence>
<dbReference type="Pfam" id="PF02270">
    <property type="entry name" value="TFIIF_beta"/>
    <property type="match status" value="1"/>
</dbReference>
<dbReference type="Gene3D" id="1.10.10.10">
    <property type="entry name" value="Winged helix-like DNA-binding domain superfamily/Winged helix DNA-binding domain"/>
    <property type="match status" value="1"/>
</dbReference>
<evidence type="ECO:0000256" key="3">
    <source>
        <dbReference type="ARBA" id="ARBA00021453"/>
    </source>
</evidence>
<dbReference type="FunFam" id="1.10.10.10:FF:000035">
    <property type="entry name" value="General transcription factor IIF subunit 2"/>
    <property type="match status" value="1"/>
</dbReference>
<dbReference type="CDD" id="cd07980">
    <property type="entry name" value="TFIIF_beta"/>
    <property type="match status" value="1"/>
</dbReference>
<proteinExistence type="inferred from homology"/>